<comment type="caution">
    <text evidence="2">The sequence shown here is derived from an EMBL/GenBank/DDBJ whole genome shotgun (WGS) entry which is preliminary data.</text>
</comment>
<evidence type="ECO:0000256" key="1">
    <source>
        <dbReference type="SAM" id="Coils"/>
    </source>
</evidence>
<organism evidence="2 3">
    <name type="scientific">Desmophyllum pertusum</name>
    <dbReference type="NCBI Taxonomy" id="174260"/>
    <lineage>
        <taxon>Eukaryota</taxon>
        <taxon>Metazoa</taxon>
        <taxon>Cnidaria</taxon>
        <taxon>Anthozoa</taxon>
        <taxon>Hexacorallia</taxon>
        <taxon>Scleractinia</taxon>
        <taxon>Caryophylliina</taxon>
        <taxon>Caryophylliidae</taxon>
        <taxon>Desmophyllum</taxon>
    </lineage>
</organism>
<evidence type="ECO:0000313" key="3">
    <source>
        <dbReference type="Proteomes" id="UP001163046"/>
    </source>
</evidence>
<reference evidence="2" key="1">
    <citation type="submission" date="2023-01" db="EMBL/GenBank/DDBJ databases">
        <title>Genome assembly of the deep-sea coral Lophelia pertusa.</title>
        <authorList>
            <person name="Herrera S."/>
            <person name="Cordes E."/>
        </authorList>
    </citation>
    <scope>NUCLEOTIDE SEQUENCE</scope>
    <source>
        <strain evidence="2">USNM1676648</strain>
        <tissue evidence="2">Polyp</tissue>
    </source>
</reference>
<dbReference type="AlphaFoldDB" id="A0A9W9YBA2"/>
<evidence type="ECO:0000313" key="2">
    <source>
        <dbReference type="EMBL" id="KAJ7327689.1"/>
    </source>
</evidence>
<proteinExistence type="predicted"/>
<feature type="coiled-coil region" evidence="1">
    <location>
        <begin position="356"/>
        <end position="411"/>
    </location>
</feature>
<dbReference type="Proteomes" id="UP001163046">
    <property type="component" value="Unassembled WGS sequence"/>
</dbReference>
<protein>
    <submittedName>
        <fullName evidence="2">Uncharacterized protein</fullName>
    </submittedName>
</protein>
<dbReference type="EMBL" id="MU827800">
    <property type="protein sequence ID" value="KAJ7327689.1"/>
    <property type="molecule type" value="Genomic_DNA"/>
</dbReference>
<gene>
    <name evidence="2" type="ORF">OS493_026566</name>
</gene>
<accession>A0A9W9YBA2</accession>
<keyword evidence="3" id="KW-1185">Reference proteome</keyword>
<keyword evidence="1" id="KW-0175">Coiled coil</keyword>
<sequence>MIECHSLHQIAEILKDSYLLLIDSCKPFSNSLLSYIVQPNGGSKYLQIYHSITGGEDMTAHDRNNNLRSLQNQTQEIKRILLDVQISVPELQPSAQMWAAMVEDMLINVMKARRLLSSSSDFLQLKVLVAKIDDDLDTIPRVLDLLVAQLQPYRNRSSIETAINRFIRLQLDIPKTISLSFSKSSIHQNFAGVQFALIAQVCHKRLCFTNIKCNIWSVQDNPCVTNSSRQKAGVIIDGTVLRDISLGNVITYPVGRPFKMLISRHSQPFVTTFECLVHLLGLKRVTTIKMIGRELFFAIWGSMFGNFEALLNVKADIENVVDWKSIVFEVEGTMNKSSRLYTMLESMIANETAMAAKEATTRLAKAQATFNDAKIKADVAKGDLKLKQTAAEELRIEKERAAEELRVARLQYQLSKVSFNNKMNFRQNIQSFVCEIKECNYTCLHGCVIPDLCQDPINITYLERNCELVDKPITINVVQQSIEKRSFAVQTRQTVYTGNCRGVSIKKVVVGSIVGGLFGGVTGAVIGGVAGALSKSIFGCSDTYEWEPGEPRIVEYEHKIFEMKGIEKIIKEVECTGQEEKTKRGGYGPPYLCCKKYGCKTKVIDPRCVINNDECLGAMTELKFTLDVMNATFQSAFLSLRNSVDKVKKATSEYEKARIRHAFAVSLLNKVKSHTEQRLSAVEIVNASMLHVRRIVDFGLKIAQAMNTSNSGNKKTVDVGDLKFSFSMASQDTKRSSFEVMLVLALVNKLLSAFWLTSTKLNVQLLQHPKPSLSNYLVASTQGKDDRLPKTTATQHMAHINLCIRALPITHMHACSPIQHTYT</sequence>
<name>A0A9W9YBA2_9CNID</name>